<dbReference type="Pfam" id="PF00361">
    <property type="entry name" value="Proton_antipo_M"/>
    <property type="match status" value="1"/>
</dbReference>
<feature type="transmembrane region" description="Helical" evidence="5">
    <location>
        <begin position="201"/>
        <end position="223"/>
    </location>
</feature>
<evidence type="ECO:0000256" key="1">
    <source>
        <dbReference type="ARBA" id="ARBA00004141"/>
    </source>
</evidence>
<evidence type="ECO:0000256" key="2">
    <source>
        <dbReference type="ARBA" id="ARBA00022692"/>
    </source>
</evidence>
<dbReference type="GO" id="GO:0016020">
    <property type="term" value="C:membrane"/>
    <property type="evidence" value="ECO:0007669"/>
    <property type="project" value="UniProtKB-SubCell"/>
</dbReference>
<dbReference type="GO" id="GO:0015990">
    <property type="term" value="P:electron transport coupled proton transport"/>
    <property type="evidence" value="ECO:0007669"/>
    <property type="project" value="TreeGrafter"/>
</dbReference>
<comment type="subcellular location">
    <subcellularLocation>
        <location evidence="1">Membrane</location>
        <topology evidence="1">Multi-pass membrane protein</topology>
    </subcellularLocation>
</comment>
<reference evidence="8 9" key="1">
    <citation type="submission" date="2017-02" db="EMBL/GenBank/DDBJ databases">
        <title>isolation and characterization of a novel temperate virus Aeropyrum globular virus 1 infecting hyperthermophilic archaeon Aeropyrum.</title>
        <authorList>
            <person name="Yumiya M."/>
            <person name="Yoshida T."/>
            <person name="Sako Y."/>
        </authorList>
    </citation>
    <scope>NUCLEOTIDE SEQUENCE [LARGE SCALE GENOMIC DNA]</scope>
    <source>
        <strain evidence="8 9">YK1-12-2013</strain>
    </source>
</reference>
<dbReference type="Proteomes" id="UP000291213">
    <property type="component" value="Unassembled WGS sequence"/>
</dbReference>
<feature type="transmembrane region" description="Helical" evidence="5">
    <location>
        <begin position="519"/>
        <end position="547"/>
    </location>
</feature>
<evidence type="ECO:0000313" key="9">
    <source>
        <dbReference type="Proteomes" id="UP000291213"/>
    </source>
</evidence>
<evidence type="ECO:0000259" key="7">
    <source>
        <dbReference type="Pfam" id="PF00662"/>
    </source>
</evidence>
<dbReference type="GO" id="GO:0003954">
    <property type="term" value="F:NADH dehydrogenase activity"/>
    <property type="evidence" value="ECO:0007669"/>
    <property type="project" value="TreeGrafter"/>
</dbReference>
<dbReference type="EMBL" id="BDMD01000039">
    <property type="protein sequence ID" value="GBF09039.1"/>
    <property type="molecule type" value="Genomic_DNA"/>
</dbReference>
<evidence type="ECO:0000313" key="8">
    <source>
        <dbReference type="EMBL" id="GBF09039.1"/>
    </source>
</evidence>
<feature type="transmembrane region" description="Helical" evidence="5">
    <location>
        <begin position="673"/>
        <end position="691"/>
    </location>
</feature>
<evidence type="ECO:0000259" key="6">
    <source>
        <dbReference type="Pfam" id="PF00361"/>
    </source>
</evidence>
<feature type="transmembrane region" description="Helical" evidence="5">
    <location>
        <begin position="399"/>
        <end position="417"/>
    </location>
</feature>
<comment type="caution">
    <text evidence="8">The sequence shown here is derived from an EMBL/GenBank/DDBJ whole genome shotgun (WGS) entry which is preliminary data.</text>
</comment>
<dbReference type="PANTHER" id="PTHR42829:SF2">
    <property type="entry name" value="NADH-UBIQUINONE OXIDOREDUCTASE CHAIN 5"/>
    <property type="match status" value="1"/>
</dbReference>
<feature type="transmembrane region" description="Helical" evidence="5">
    <location>
        <begin position="437"/>
        <end position="455"/>
    </location>
</feature>
<feature type="transmembrane region" description="Helical" evidence="5">
    <location>
        <begin position="475"/>
        <end position="498"/>
    </location>
</feature>
<dbReference type="GO" id="GO:0008137">
    <property type="term" value="F:NADH dehydrogenase (ubiquinone) activity"/>
    <property type="evidence" value="ECO:0007669"/>
    <property type="project" value="InterPro"/>
</dbReference>
<keyword evidence="2 5" id="KW-0812">Transmembrane</keyword>
<gene>
    <name evidence="8" type="ORF">apy_07640</name>
</gene>
<feature type="transmembrane region" description="Helical" evidence="5">
    <location>
        <begin position="567"/>
        <end position="589"/>
    </location>
</feature>
<organism evidence="8 9">
    <name type="scientific">Aeropyrum pernix</name>
    <dbReference type="NCBI Taxonomy" id="56636"/>
    <lineage>
        <taxon>Archaea</taxon>
        <taxon>Thermoproteota</taxon>
        <taxon>Thermoprotei</taxon>
        <taxon>Desulfurococcales</taxon>
        <taxon>Desulfurococcaceae</taxon>
        <taxon>Aeropyrum</taxon>
    </lineage>
</organism>
<feature type="domain" description="NADH-Ubiquinone oxidoreductase (complex I) chain 5 N-terminal" evidence="7">
    <location>
        <begin position="84"/>
        <end position="129"/>
    </location>
</feature>
<feature type="transmembrane region" description="Helical" evidence="5">
    <location>
        <begin position="322"/>
        <end position="345"/>
    </location>
</feature>
<feature type="transmembrane region" description="Helical" evidence="5">
    <location>
        <begin position="352"/>
        <end position="379"/>
    </location>
</feature>
<dbReference type="InterPro" id="IPR001750">
    <property type="entry name" value="ND/Mrp_TM"/>
</dbReference>
<evidence type="ECO:0000256" key="3">
    <source>
        <dbReference type="ARBA" id="ARBA00022989"/>
    </source>
</evidence>
<accession>A0A401H9M8</accession>
<sequence>MVAVESSVLNLPLMPWSLVWMAPYLAAVVIAVGWLLGVTRESFYGWVSVAGILVSALLSTYLAKLVLIDGKIVHVGADSVWIPHLGVGWGSYIDGLAAVMSLVVSWISLLIAVYSIKYMEGDWGFGRYFFMISFFVGSMMLLVVADNLVLMFVGWEGTGIASYALIGHWYTDEEDYWVGRPGRRVLGTPMFFEPSHSAVRAILFTRIGDIGFLIGIAALYLTAGTLSIPELASAAHVWIAEFAAQGVLPIILLIFTLGALAKSAQVPFHEWLVTAMTGPTPVSALIHAATMVKAGVYFVLRFTPIIVAGALAAGAPEVLSGVGSYFTLMAWIAVLTALLLSLMALVSDELKLILAFSTASQLGYMILAAASGGVIASVLAGGEALELAGEAVAAGLGHLVSHAVFKAALFLAAGWVIHAAHSRFIDNMGGFARYMKLTAAAFWLAGLSLAGVPPLSGFFTKEEVVAIAYKAEPVIGGLAALTALLTAAYTARMVIRVFHLPPYEEKSSEDKHLHEAPPLMLVPYTILALASLALGIGFAGFFNTLSIAATLSLAVEEALLRFKVTSLTYSVVAGVIASIALVAGLYMVLRVDFRRIIRENAAAAAIHGFLYDRMYFNAIVYIVIVGGGGALVAALQELDLGIDLLYHSLLVAAGGGLALLARKIYRGRTDYILALYIVSLAFAALAAYAVFEDKIGPLIRILGG</sequence>
<dbReference type="AlphaFoldDB" id="A0A401H9M8"/>
<dbReference type="InterPro" id="IPR003945">
    <property type="entry name" value="NU5C-like"/>
</dbReference>
<evidence type="ECO:0000256" key="4">
    <source>
        <dbReference type="ARBA" id="ARBA00023136"/>
    </source>
</evidence>
<dbReference type="InterPro" id="IPR001516">
    <property type="entry name" value="Proton_antipo_N"/>
</dbReference>
<feature type="transmembrane region" description="Helical" evidence="5">
    <location>
        <begin position="16"/>
        <end position="36"/>
    </location>
</feature>
<feature type="transmembrane region" description="Helical" evidence="5">
    <location>
        <begin position="618"/>
        <end position="638"/>
    </location>
</feature>
<feature type="transmembrane region" description="Helical" evidence="5">
    <location>
        <begin position="644"/>
        <end position="661"/>
    </location>
</feature>
<dbReference type="PRINTS" id="PR01434">
    <property type="entry name" value="NADHDHGNASE5"/>
</dbReference>
<evidence type="ECO:0000256" key="5">
    <source>
        <dbReference type="SAM" id="Phobius"/>
    </source>
</evidence>
<feature type="transmembrane region" description="Helical" evidence="5">
    <location>
        <begin position="296"/>
        <end position="316"/>
    </location>
</feature>
<keyword evidence="3 5" id="KW-1133">Transmembrane helix</keyword>
<dbReference type="GO" id="GO:0042773">
    <property type="term" value="P:ATP synthesis coupled electron transport"/>
    <property type="evidence" value="ECO:0007669"/>
    <property type="project" value="InterPro"/>
</dbReference>
<dbReference type="PANTHER" id="PTHR42829">
    <property type="entry name" value="NADH-UBIQUINONE OXIDOREDUCTASE CHAIN 5"/>
    <property type="match status" value="1"/>
</dbReference>
<feature type="transmembrane region" description="Helical" evidence="5">
    <location>
        <begin position="43"/>
        <end position="63"/>
    </location>
</feature>
<protein>
    <submittedName>
        <fullName evidence="8">NuoL homolog</fullName>
    </submittedName>
</protein>
<name>A0A401H9M8_AERPX</name>
<feature type="transmembrane region" description="Helical" evidence="5">
    <location>
        <begin position="95"/>
        <end position="116"/>
    </location>
</feature>
<feature type="domain" description="NADH:quinone oxidoreductase/Mrp antiporter transmembrane" evidence="6">
    <location>
        <begin position="195"/>
        <end position="485"/>
    </location>
</feature>
<keyword evidence="4 5" id="KW-0472">Membrane</keyword>
<feature type="transmembrane region" description="Helical" evidence="5">
    <location>
        <begin position="128"/>
        <end position="155"/>
    </location>
</feature>
<feature type="transmembrane region" description="Helical" evidence="5">
    <location>
        <begin position="235"/>
        <end position="259"/>
    </location>
</feature>
<dbReference type="Pfam" id="PF00662">
    <property type="entry name" value="Proton_antipo_N"/>
    <property type="match status" value="1"/>
</dbReference>
<proteinExistence type="predicted"/>